<dbReference type="InParanoid" id="A0A0H2SGZ9"/>
<dbReference type="Proteomes" id="UP000053477">
    <property type="component" value="Unassembled WGS sequence"/>
</dbReference>
<feature type="compositionally biased region" description="Acidic residues" evidence="4">
    <location>
        <begin position="102"/>
        <end position="113"/>
    </location>
</feature>
<evidence type="ECO:0000256" key="4">
    <source>
        <dbReference type="SAM" id="MobiDB-lite"/>
    </source>
</evidence>
<feature type="domain" description="STI1/HOP DP" evidence="5">
    <location>
        <begin position="1"/>
        <end position="52"/>
    </location>
</feature>
<evidence type="ECO:0000313" key="6">
    <source>
        <dbReference type="EMBL" id="KLO16376.1"/>
    </source>
</evidence>
<dbReference type="GO" id="GO:0051879">
    <property type="term" value="F:Hsp90 protein binding"/>
    <property type="evidence" value="ECO:0007669"/>
    <property type="project" value="TreeGrafter"/>
</dbReference>
<dbReference type="InterPro" id="IPR019734">
    <property type="entry name" value="TPR_rpt"/>
</dbReference>
<evidence type="ECO:0000256" key="3">
    <source>
        <dbReference type="PROSITE-ProRule" id="PRU00339"/>
    </source>
</evidence>
<keyword evidence="2 3" id="KW-0802">TPR repeat</keyword>
<dbReference type="PANTHER" id="PTHR22904">
    <property type="entry name" value="TPR REPEAT CONTAINING PROTEIN"/>
    <property type="match status" value="1"/>
</dbReference>
<organism evidence="6 7">
    <name type="scientific">Schizopora paradoxa</name>
    <dbReference type="NCBI Taxonomy" id="27342"/>
    <lineage>
        <taxon>Eukaryota</taxon>
        <taxon>Fungi</taxon>
        <taxon>Dikarya</taxon>
        <taxon>Basidiomycota</taxon>
        <taxon>Agaricomycotina</taxon>
        <taxon>Agaricomycetes</taxon>
        <taxon>Hymenochaetales</taxon>
        <taxon>Schizoporaceae</taxon>
        <taxon>Schizopora</taxon>
    </lineage>
</organism>
<gene>
    <name evidence="6" type="ORF">SCHPADRAFT_218475</name>
</gene>
<protein>
    <submittedName>
        <fullName evidence="6">TPR-like protein</fullName>
    </submittedName>
</protein>
<dbReference type="Pfam" id="PF13424">
    <property type="entry name" value="TPR_12"/>
    <property type="match status" value="1"/>
</dbReference>
<sequence length="341" mass="37654">MFGKLSANPKTARHLADPGFVNTLHAVQKNPILAQGALQDPRMIECMGVLMGIDLNAFAGKDAPENFGASASSPPPRTPSSNPAYSSKPEPASSSKVQEDVPMAEEEDDDPEAAEEKKLKAEAEELKKTGGDAYRKRDFPAAIAAYEKAWEVWPKDITYLTNLSAVYFEQGDYDKCIETCEKAIEEGRPLRADYKLIAKAYGRIGNASHKKGDLAAAIKNYEKSLTEHRTPDILNKLRDVEREKKAADEAAYIDPELSEKAREEGNKEFKAGDFVAAVKSYTESIKRDPKDPRGYNNRALCYTKLAALPEALKDTEKAIEVDPTFSIQGVHPQEQRIAIYA</sequence>
<dbReference type="InterPro" id="IPR011990">
    <property type="entry name" value="TPR-like_helical_dom_sf"/>
</dbReference>
<feature type="repeat" description="TPR" evidence="3">
    <location>
        <begin position="258"/>
        <end position="291"/>
    </location>
</feature>
<dbReference type="Pfam" id="PF00515">
    <property type="entry name" value="TPR_1"/>
    <property type="match status" value="1"/>
</dbReference>
<feature type="repeat" description="TPR" evidence="3">
    <location>
        <begin position="198"/>
        <end position="231"/>
    </location>
</feature>
<accession>A0A0H2SGZ9</accession>
<dbReference type="EMBL" id="KQ085917">
    <property type="protein sequence ID" value="KLO16376.1"/>
    <property type="molecule type" value="Genomic_DNA"/>
</dbReference>
<feature type="repeat" description="TPR" evidence="3">
    <location>
        <begin position="292"/>
        <end position="325"/>
    </location>
</feature>
<dbReference type="Pfam" id="PF17830">
    <property type="entry name" value="STI1-HOP_DP"/>
    <property type="match status" value="1"/>
</dbReference>
<proteinExistence type="predicted"/>
<keyword evidence="7" id="KW-1185">Reference proteome</keyword>
<dbReference type="Gene3D" id="1.10.260.100">
    <property type="match status" value="1"/>
</dbReference>
<dbReference type="FunCoup" id="A0A0H2SGZ9">
    <property type="interactions" value="561"/>
</dbReference>
<keyword evidence="1" id="KW-0677">Repeat</keyword>
<evidence type="ECO:0000313" key="7">
    <source>
        <dbReference type="Proteomes" id="UP000053477"/>
    </source>
</evidence>
<dbReference type="STRING" id="27342.A0A0H2SGZ9"/>
<dbReference type="PANTHER" id="PTHR22904:SF523">
    <property type="entry name" value="STRESS-INDUCED-PHOSPHOPROTEIN 1"/>
    <property type="match status" value="1"/>
</dbReference>
<dbReference type="Gene3D" id="1.25.40.10">
    <property type="entry name" value="Tetratricopeptide repeat domain"/>
    <property type="match status" value="2"/>
</dbReference>
<evidence type="ECO:0000256" key="2">
    <source>
        <dbReference type="ARBA" id="ARBA00022803"/>
    </source>
</evidence>
<dbReference type="InterPro" id="IPR041243">
    <property type="entry name" value="STI1/HOP_DP"/>
</dbReference>
<dbReference type="AlphaFoldDB" id="A0A0H2SGZ9"/>
<dbReference type="SMART" id="SM00028">
    <property type="entry name" value="TPR"/>
    <property type="match status" value="5"/>
</dbReference>
<evidence type="ECO:0000256" key="1">
    <source>
        <dbReference type="ARBA" id="ARBA00022737"/>
    </source>
</evidence>
<dbReference type="PROSITE" id="PS50005">
    <property type="entry name" value="TPR"/>
    <property type="match status" value="3"/>
</dbReference>
<reference evidence="6 7" key="1">
    <citation type="submission" date="2015-04" db="EMBL/GenBank/DDBJ databases">
        <title>Complete genome sequence of Schizopora paradoxa KUC8140, a cosmopolitan wood degrader in East Asia.</title>
        <authorList>
            <consortium name="DOE Joint Genome Institute"/>
            <person name="Min B."/>
            <person name="Park H."/>
            <person name="Jang Y."/>
            <person name="Kim J.-J."/>
            <person name="Kim K.H."/>
            <person name="Pangilinan J."/>
            <person name="Lipzen A."/>
            <person name="Riley R."/>
            <person name="Grigoriev I.V."/>
            <person name="Spatafora J.W."/>
            <person name="Choi I.-G."/>
        </authorList>
    </citation>
    <scope>NUCLEOTIDE SEQUENCE [LARGE SCALE GENOMIC DNA]</scope>
    <source>
        <strain evidence="6 7">KUC8140</strain>
    </source>
</reference>
<dbReference type="FunFam" id="1.25.40.10:FF:000010">
    <property type="entry name" value="Stress-induced phosphoprotein 1"/>
    <property type="match status" value="1"/>
</dbReference>
<dbReference type="SUPFAM" id="SSF48452">
    <property type="entry name" value="TPR-like"/>
    <property type="match status" value="2"/>
</dbReference>
<dbReference type="OrthoDB" id="2423701at2759"/>
<evidence type="ECO:0000259" key="5">
    <source>
        <dbReference type="Pfam" id="PF17830"/>
    </source>
</evidence>
<name>A0A0H2SGZ9_9AGAM</name>
<feature type="region of interest" description="Disordered" evidence="4">
    <location>
        <begin position="66"/>
        <end position="116"/>
    </location>
</feature>